<dbReference type="PANTHER" id="PTHR43884">
    <property type="entry name" value="ACYL-COA DEHYDROGENASE"/>
    <property type="match status" value="1"/>
</dbReference>
<dbReference type="EMBL" id="CP078145">
    <property type="protein sequence ID" value="QXN95594.1"/>
    <property type="molecule type" value="Genomic_DNA"/>
</dbReference>
<evidence type="ECO:0000259" key="4">
    <source>
        <dbReference type="Pfam" id="PF00441"/>
    </source>
</evidence>
<accession>A0ABX8S0Y7</accession>
<dbReference type="Proteomes" id="UP000694257">
    <property type="component" value="Chromosome"/>
</dbReference>
<dbReference type="PANTHER" id="PTHR43884:SF20">
    <property type="entry name" value="ACYL-COA DEHYDROGENASE FADE28"/>
    <property type="match status" value="1"/>
</dbReference>
<dbReference type="Pfam" id="PF00441">
    <property type="entry name" value="Acyl-CoA_dh_1"/>
    <property type="match status" value="1"/>
</dbReference>
<evidence type="ECO:0000313" key="6">
    <source>
        <dbReference type="Proteomes" id="UP000694257"/>
    </source>
</evidence>
<proteinExistence type="predicted"/>
<keyword evidence="2" id="KW-0274">FAD</keyword>
<feature type="domain" description="Acyl-CoA dehydrogenase/oxidase C-terminal" evidence="4">
    <location>
        <begin position="5"/>
        <end position="130"/>
    </location>
</feature>
<keyword evidence="1" id="KW-0285">Flavoprotein</keyword>
<protein>
    <submittedName>
        <fullName evidence="5">Acyl-CoA dehydrogenase</fullName>
    </submittedName>
</protein>
<dbReference type="InterPro" id="IPR009075">
    <property type="entry name" value="AcylCo_DH/oxidase_C"/>
</dbReference>
<evidence type="ECO:0000313" key="5">
    <source>
        <dbReference type="EMBL" id="QXN95594.1"/>
    </source>
</evidence>
<name>A0ABX8S0Y7_NOCIO</name>
<organism evidence="5 6">
    <name type="scientific">Nocardia iowensis</name>
    <dbReference type="NCBI Taxonomy" id="204891"/>
    <lineage>
        <taxon>Bacteria</taxon>
        <taxon>Bacillati</taxon>
        <taxon>Actinomycetota</taxon>
        <taxon>Actinomycetes</taxon>
        <taxon>Mycobacteriales</taxon>
        <taxon>Nocardiaceae</taxon>
        <taxon>Nocardia</taxon>
    </lineage>
</organism>
<keyword evidence="6" id="KW-1185">Reference proteome</keyword>
<reference evidence="5 6" key="1">
    <citation type="submission" date="2021-07" db="EMBL/GenBank/DDBJ databases">
        <title>Whole Genome Sequence of Nocardia Iowensis.</title>
        <authorList>
            <person name="Lamm A."/>
            <person name="Collins-Fairclough A.M."/>
            <person name="Bunk B."/>
            <person name="Sproer C."/>
        </authorList>
    </citation>
    <scope>NUCLEOTIDE SEQUENCE [LARGE SCALE GENOMIC DNA]</scope>
    <source>
        <strain evidence="5 6">NRRL 5646</strain>
    </source>
</reference>
<evidence type="ECO:0000256" key="1">
    <source>
        <dbReference type="ARBA" id="ARBA00022630"/>
    </source>
</evidence>
<evidence type="ECO:0000256" key="3">
    <source>
        <dbReference type="ARBA" id="ARBA00023002"/>
    </source>
</evidence>
<sequence>MRSRARLVLATESLGIAQHVLDETVGYAGRRVQFGRTIGSFQAVAHRLADLAASVELARSAVYGAAWALTAEPDALDTEIDLAVAAALAGDTAVTVAKSAVQLHGGIAITWEHWAHRYLRRANTLAALTGGARHYRTHLAALIDRRDGHDEQY</sequence>
<keyword evidence="3" id="KW-0560">Oxidoreductase</keyword>
<gene>
    <name evidence="5" type="ORF">KV110_16710</name>
</gene>
<evidence type="ECO:0000256" key="2">
    <source>
        <dbReference type="ARBA" id="ARBA00022827"/>
    </source>
</evidence>